<proteinExistence type="inferred from homology"/>
<sequence length="948" mass="109217">MKTEETTPYSPHTIEKKWQQRWNKEEVYKTDSSLSANNTKYVLDMFPYPSGAGLHVGHPLGYIATDIYSRYLRMNGYSVLHPMGWDAFGLPAENYAIQTGVHPSKSTQKNIETFKRQINMLGLSYDWNREINTSEPDYYRWTQWLFLQLYKQGLVYKQKAPVNWCDSCQTVLANEQVKDGKCERCKHQIVQKNLDQWFFKITVYADQLLGDIDSLDWPESIKLMQRNWIGRSEGARVKFKVQSSKLKVDDKVDEIEVFTTRPDTLFGATYLVLAPDHKIIHDLKSQISNLKDVEEYIKMAKNKTDLQRTDLSKEKTGVELKGVTAINPVNNKEIPIWVADYVLSSYGTGAIMAVPAHDERDWEFARKYNLPIIEVIMPVEGESHKDEESRDTITAIVQRKEDNKYLIVKWKEFGWIAPPIGGIDNGEIPEETAVREVLEETGYKVKPIRKLGGKIEMHFYAENKNVWRKRFDQPVLCELISDKQDVVSNEEKSRHDILWLSQKELFEKVTHHYNLIGYERFIKNNYSYAGHGTLINSNEFDGMSSDEARSLITKKVNGKLTIQYKLRDWLISRQRYWGAPIPIIYCDACGIVPVPEEQLPVELPTDVDFNPTGESPLVYSKAFHNVICPQCQSPARRESDTMDTFVDSSWYFVRYIDPKNAHEIASKELMKKWMPVDMYVGGAEHAVMHLLYARFITKAIRDIGYLEFSEPFTSLRNQGLILAEDGRKMSKSLGNVVNPDDVVKQFGADTFRLYEMFMGPFKDAKPWSTRSMVGLYRFLEKVWKIGNSGLKQGYNDELQKKISGLSKKVSSDIESFDFNTAIAACMSCVNTIIDVGVGKQQWQEFLVILSPFAPHICEELWSISGKTESITFEKWPHCVVKTSSTDTIRIDVQINNKSRGYVTIKRSAETQDNITKLIRDDSKLASYINDTYKVIKYISGEKIIIMVQ</sequence>
<name>A0A2M6R7X4_9BACT</name>
<feature type="binding site" evidence="10">
    <location>
        <position position="731"/>
    </location>
    <ligand>
        <name>ATP</name>
        <dbReference type="ChEBI" id="CHEBI:30616"/>
    </ligand>
</feature>
<evidence type="ECO:0000313" key="12">
    <source>
        <dbReference type="EMBL" id="PIS06754.1"/>
    </source>
</evidence>
<dbReference type="InterPro" id="IPR015413">
    <property type="entry name" value="Methionyl/Leucyl_tRNA_Synth"/>
</dbReference>
<dbReference type="CDD" id="cd07958">
    <property type="entry name" value="Anticodon_Ia_Leu_BEm"/>
    <property type="match status" value="1"/>
</dbReference>
<dbReference type="Pfam" id="PF09334">
    <property type="entry name" value="tRNA-synt_1g"/>
    <property type="match status" value="1"/>
</dbReference>
<dbReference type="InterPro" id="IPR009008">
    <property type="entry name" value="Val/Leu/Ile-tRNA-synth_edit"/>
</dbReference>
<dbReference type="InterPro" id="IPR009080">
    <property type="entry name" value="tRNAsynth_Ia_anticodon-bd"/>
</dbReference>
<dbReference type="Pfam" id="PF13603">
    <property type="entry name" value="tRNA-synt_1_2"/>
    <property type="match status" value="1"/>
</dbReference>
<dbReference type="Pfam" id="PF00133">
    <property type="entry name" value="tRNA-synt_1"/>
    <property type="match status" value="1"/>
</dbReference>
<comment type="subcellular location">
    <subcellularLocation>
        <location evidence="10">Cytoplasm</location>
    </subcellularLocation>
</comment>
<dbReference type="Gene3D" id="1.10.730.10">
    <property type="entry name" value="Isoleucyl-tRNA Synthetase, Domain 1"/>
    <property type="match status" value="1"/>
</dbReference>
<dbReference type="SUPFAM" id="SSF52374">
    <property type="entry name" value="Nucleotidylyl transferase"/>
    <property type="match status" value="1"/>
</dbReference>
<evidence type="ECO:0000256" key="3">
    <source>
        <dbReference type="ARBA" id="ARBA00022598"/>
    </source>
</evidence>
<reference evidence="13" key="1">
    <citation type="submission" date="2017-09" db="EMBL/GenBank/DDBJ databases">
        <title>Depth-based differentiation of microbial function through sediment-hosted aquifers and enrichment of novel symbionts in the deep terrestrial subsurface.</title>
        <authorList>
            <person name="Probst A.J."/>
            <person name="Ladd B."/>
            <person name="Jarett J.K."/>
            <person name="Geller-Mcgrath D.E."/>
            <person name="Sieber C.M.K."/>
            <person name="Emerson J.B."/>
            <person name="Anantharaman K."/>
            <person name="Thomas B.C."/>
            <person name="Malmstrom R."/>
            <person name="Stieglmeier M."/>
            <person name="Klingl A."/>
            <person name="Woyke T."/>
            <person name="Ryan C.M."/>
            <person name="Banfield J.F."/>
        </authorList>
    </citation>
    <scope>NUCLEOTIDE SEQUENCE [LARGE SCALE GENOMIC DNA]</scope>
</reference>
<dbReference type="FunFam" id="3.40.50.620:FF:000077">
    <property type="entry name" value="Leucine--tRNA ligase"/>
    <property type="match status" value="1"/>
</dbReference>
<dbReference type="InterPro" id="IPR002300">
    <property type="entry name" value="aa-tRNA-synth_Ia"/>
</dbReference>
<comment type="caution">
    <text evidence="10">Lacks conserved residue(s) required for the propagation of feature annotation.</text>
</comment>
<dbReference type="InterPro" id="IPR014729">
    <property type="entry name" value="Rossmann-like_a/b/a_fold"/>
</dbReference>
<evidence type="ECO:0000313" key="13">
    <source>
        <dbReference type="Proteomes" id="UP000231162"/>
    </source>
</evidence>
<dbReference type="AlphaFoldDB" id="A0A2M6R7X4"/>
<feature type="domain" description="Nudix hydrolase" evidence="11">
    <location>
        <begin position="388"/>
        <end position="523"/>
    </location>
</feature>
<evidence type="ECO:0000256" key="10">
    <source>
        <dbReference type="HAMAP-Rule" id="MF_00049"/>
    </source>
</evidence>
<dbReference type="GO" id="GO:0002161">
    <property type="term" value="F:aminoacyl-tRNA deacylase activity"/>
    <property type="evidence" value="ECO:0007669"/>
    <property type="project" value="InterPro"/>
</dbReference>
<gene>
    <name evidence="10" type="primary">leuS</name>
    <name evidence="12" type="ORF">COT79_02825</name>
</gene>
<comment type="caution">
    <text evidence="12">The sequence shown here is derived from an EMBL/GenBank/DDBJ whole genome shotgun (WGS) entry which is preliminary data.</text>
</comment>
<keyword evidence="2 10" id="KW-0963">Cytoplasm</keyword>
<dbReference type="Pfam" id="PF00293">
    <property type="entry name" value="NUDIX"/>
    <property type="match status" value="1"/>
</dbReference>
<keyword evidence="8 10" id="KW-0030">Aminoacyl-tRNA synthetase</keyword>
<accession>A0A2M6R7X4</accession>
<dbReference type="EC" id="6.1.1.4" evidence="10"/>
<protein>
    <recommendedName>
        <fullName evidence="10">Leucine--tRNA ligase</fullName>
        <ecNumber evidence="10">6.1.1.4</ecNumber>
    </recommendedName>
    <alternativeName>
        <fullName evidence="10">Leucyl-tRNA synthetase</fullName>
        <shortName evidence="10">LeuRS</shortName>
    </alternativeName>
</protein>
<dbReference type="Gene3D" id="3.40.50.620">
    <property type="entry name" value="HUPs"/>
    <property type="match status" value="2"/>
</dbReference>
<comment type="similarity">
    <text evidence="1 10">Belongs to the class-I aminoacyl-tRNA synthetase family.</text>
</comment>
<keyword evidence="6 10" id="KW-0067">ATP-binding</keyword>
<dbReference type="PROSITE" id="PS51462">
    <property type="entry name" value="NUDIX"/>
    <property type="match status" value="1"/>
</dbReference>
<dbReference type="FunFam" id="3.40.50.620:FF:000056">
    <property type="entry name" value="Leucine--tRNA ligase"/>
    <property type="match status" value="1"/>
</dbReference>
<dbReference type="InterPro" id="IPR000086">
    <property type="entry name" value="NUDIX_hydrolase_dom"/>
</dbReference>
<dbReference type="Pfam" id="PF08264">
    <property type="entry name" value="Anticodon_1"/>
    <property type="match status" value="1"/>
</dbReference>
<dbReference type="CDD" id="cd02883">
    <property type="entry name" value="NUDIX_Hydrolase"/>
    <property type="match status" value="1"/>
</dbReference>
<dbReference type="EMBL" id="PEZX01000037">
    <property type="protein sequence ID" value="PIS06754.1"/>
    <property type="molecule type" value="Genomic_DNA"/>
</dbReference>
<evidence type="ECO:0000256" key="1">
    <source>
        <dbReference type="ARBA" id="ARBA00005594"/>
    </source>
</evidence>
<organism evidence="12 13">
    <name type="scientific">Candidatus Berkelbacteria bacterium CG10_big_fil_rev_8_21_14_0_10_43_14</name>
    <dbReference type="NCBI Taxonomy" id="1974515"/>
    <lineage>
        <taxon>Bacteria</taxon>
        <taxon>Candidatus Berkelbacteria</taxon>
    </lineage>
</organism>
<keyword evidence="3 10" id="KW-0436">Ligase</keyword>
<evidence type="ECO:0000259" key="11">
    <source>
        <dbReference type="PROSITE" id="PS51462"/>
    </source>
</evidence>
<dbReference type="GO" id="GO:0004823">
    <property type="term" value="F:leucine-tRNA ligase activity"/>
    <property type="evidence" value="ECO:0007669"/>
    <property type="project" value="UniProtKB-UniRule"/>
</dbReference>
<dbReference type="HAMAP" id="MF_00049_B">
    <property type="entry name" value="Leu_tRNA_synth_B"/>
    <property type="match status" value="1"/>
</dbReference>
<dbReference type="Proteomes" id="UP000231162">
    <property type="component" value="Unassembled WGS sequence"/>
</dbReference>
<dbReference type="PANTHER" id="PTHR43740:SF2">
    <property type="entry name" value="LEUCINE--TRNA LIGASE, MITOCHONDRIAL"/>
    <property type="match status" value="1"/>
</dbReference>
<evidence type="ECO:0000256" key="8">
    <source>
        <dbReference type="ARBA" id="ARBA00023146"/>
    </source>
</evidence>
<keyword evidence="7 10" id="KW-0648">Protein biosynthesis</keyword>
<dbReference type="InterPro" id="IPR002302">
    <property type="entry name" value="Leu-tRNA-ligase"/>
</dbReference>
<feature type="short sequence motif" description="'KMSKS' region" evidence="10">
    <location>
        <begin position="728"/>
        <end position="732"/>
    </location>
</feature>
<evidence type="ECO:0000256" key="5">
    <source>
        <dbReference type="ARBA" id="ARBA00022801"/>
    </source>
</evidence>
<dbReference type="GO" id="GO:0005829">
    <property type="term" value="C:cytosol"/>
    <property type="evidence" value="ECO:0007669"/>
    <property type="project" value="TreeGrafter"/>
</dbReference>
<dbReference type="FunFam" id="1.10.730.10:FF:000002">
    <property type="entry name" value="Leucine--tRNA ligase"/>
    <property type="match status" value="1"/>
</dbReference>
<evidence type="ECO:0000256" key="6">
    <source>
        <dbReference type="ARBA" id="ARBA00022840"/>
    </source>
</evidence>
<keyword evidence="4 10" id="KW-0547">Nucleotide-binding</keyword>
<dbReference type="InterPro" id="IPR015797">
    <property type="entry name" value="NUDIX_hydrolase-like_dom_sf"/>
</dbReference>
<evidence type="ECO:0000256" key="2">
    <source>
        <dbReference type="ARBA" id="ARBA00022490"/>
    </source>
</evidence>
<comment type="catalytic activity">
    <reaction evidence="9 10">
        <text>tRNA(Leu) + L-leucine + ATP = L-leucyl-tRNA(Leu) + AMP + diphosphate</text>
        <dbReference type="Rhea" id="RHEA:11688"/>
        <dbReference type="Rhea" id="RHEA-COMP:9613"/>
        <dbReference type="Rhea" id="RHEA-COMP:9622"/>
        <dbReference type="ChEBI" id="CHEBI:30616"/>
        <dbReference type="ChEBI" id="CHEBI:33019"/>
        <dbReference type="ChEBI" id="CHEBI:57427"/>
        <dbReference type="ChEBI" id="CHEBI:78442"/>
        <dbReference type="ChEBI" id="CHEBI:78494"/>
        <dbReference type="ChEBI" id="CHEBI:456215"/>
        <dbReference type="EC" id="6.1.1.4"/>
    </reaction>
</comment>
<dbReference type="PROSITE" id="PS00893">
    <property type="entry name" value="NUDIX_BOX"/>
    <property type="match status" value="1"/>
</dbReference>
<dbReference type="NCBIfam" id="TIGR00396">
    <property type="entry name" value="leuS_bact"/>
    <property type="match status" value="1"/>
</dbReference>
<dbReference type="SUPFAM" id="SSF47323">
    <property type="entry name" value="Anticodon-binding domain of a subclass of class I aminoacyl-tRNA synthetases"/>
    <property type="match status" value="1"/>
</dbReference>
<dbReference type="InterPro" id="IPR020084">
    <property type="entry name" value="NUDIX_hydrolase_CS"/>
</dbReference>
<dbReference type="SUPFAM" id="SSF50677">
    <property type="entry name" value="ValRS/IleRS/LeuRS editing domain"/>
    <property type="match status" value="1"/>
</dbReference>
<evidence type="ECO:0000256" key="4">
    <source>
        <dbReference type="ARBA" id="ARBA00022741"/>
    </source>
</evidence>
<dbReference type="GO" id="GO:0006429">
    <property type="term" value="P:leucyl-tRNA aminoacylation"/>
    <property type="evidence" value="ECO:0007669"/>
    <property type="project" value="UniProtKB-UniRule"/>
</dbReference>
<evidence type="ECO:0000256" key="7">
    <source>
        <dbReference type="ARBA" id="ARBA00022917"/>
    </source>
</evidence>
<dbReference type="CDD" id="cd00812">
    <property type="entry name" value="LeuRS_core"/>
    <property type="match status" value="1"/>
</dbReference>
<dbReference type="SUPFAM" id="SSF55811">
    <property type="entry name" value="Nudix"/>
    <property type="match status" value="1"/>
</dbReference>
<dbReference type="GO" id="GO:0005524">
    <property type="term" value="F:ATP binding"/>
    <property type="evidence" value="ECO:0007669"/>
    <property type="project" value="UniProtKB-UniRule"/>
</dbReference>
<dbReference type="Gene3D" id="3.90.740.10">
    <property type="entry name" value="Valyl/Leucyl/Isoleucyl-tRNA synthetase, editing domain"/>
    <property type="match status" value="1"/>
</dbReference>
<dbReference type="PRINTS" id="PR00985">
    <property type="entry name" value="TRNASYNTHLEU"/>
</dbReference>
<dbReference type="InterPro" id="IPR013155">
    <property type="entry name" value="M/V/L/I-tRNA-synth_anticd-bd"/>
</dbReference>
<dbReference type="PANTHER" id="PTHR43740">
    <property type="entry name" value="LEUCYL-TRNA SYNTHETASE"/>
    <property type="match status" value="1"/>
</dbReference>
<evidence type="ECO:0000256" key="9">
    <source>
        <dbReference type="ARBA" id="ARBA00047469"/>
    </source>
</evidence>
<dbReference type="InterPro" id="IPR025709">
    <property type="entry name" value="Leu_tRNA-synth_edit"/>
</dbReference>
<dbReference type="PROSITE" id="PS00178">
    <property type="entry name" value="AA_TRNA_LIGASE_I"/>
    <property type="match status" value="1"/>
</dbReference>
<keyword evidence="5" id="KW-0378">Hydrolase</keyword>
<dbReference type="InterPro" id="IPR001412">
    <property type="entry name" value="aa-tRNA-synth_I_CS"/>
</dbReference>